<keyword evidence="6 12" id="KW-0997">Cell inner membrane</keyword>
<dbReference type="InterPro" id="IPR048464">
    <property type="entry name" value="MalF_N_TM"/>
</dbReference>
<feature type="transmembrane region" description="Helical" evidence="11">
    <location>
        <begin position="288"/>
        <end position="311"/>
    </location>
</feature>
<organism evidence="14 15">
    <name type="scientific">Xenorhabdus beddingii</name>
    <dbReference type="NCBI Taxonomy" id="40578"/>
    <lineage>
        <taxon>Bacteria</taxon>
        <taxon>Pseudomonadati</taxon>
        <taxon>Pseudomonadota</taxon>
        <taxon>Gammaproteobacteria</taxon>
        <taxon>Enterobacterales</taxon>
        <taxon>Morganellaceae</taxon>
        <taxon>Xenorhabdus</taxon>
    </lineage>
</organism>
<dbReference type="InterPro" id="IPR000515">
    <property type="entry name" value="MetI-like"/>
</dbReference>
<dbReference type="InterPro" id="IPR047103">
    <property type="entry name" value="MalF_P2_sf"/>
</dbReference>
<dbReference type="Pfam" id="PF20872">
    <property type="entry name" value="MalF_N_TM"/>
    <property type="match status" value="1"/>
</dbReference>
<dbReference type="NCBIfam" id="NF008232">
    <property type="entry name" value="PRK10999.1"/>
    <property type="match status" value="1"/>
</dbReference>
<keyword evidence="8 11" id="KW-0812">Transmembrane</keyword>
<comment type="subunit">
    <text evidence="12">The complex is composed of two ATP-binding proteins (MalK), two transmembrane proteins (MalG and MalF) and a solute-binding protein (MalE).</text>
</comment>
<dbReference type="SUPFAM" id="SSF161098">
    <property type="entry name" value="MetI-like"/>
    <property type="match status" value="1"/>
</dbReference>
<evidence type="ECO:0000256" key="8">
    <source>
        <dbReference type="ARBA" id="ARBA00022692"/>
    </source>
</evidence>
<accession>A0A1Y2SKI6</accession>
<evidence type="ECO:0000313" key="14">
    <source>
        <dbReference type="EMBL" id="OTA19447.1"/>
    </source>
</evidence>
<reference evidence="14 15" key="1">
    <citation type="submission" date="2017-01" db="EMBL/GenBank/DDBJ databases">
        <title>Deconstructing symbiosis and pathogenesis requirements using a combined genomic-metabolomic approach.</title>
        <authorList>
            <person name="Tobias N.J."/>
            <person name="Wolff H."/>
            <person name="Djahanschiri B."/>
            <person name="Ebersberger I."/>
            <person name="Bode H.B."/>
        </authorList>
    </citation>
    <scope>NUCLEOTIDE SEQUENCE [LARGE SCALE GENOMIC DNA]</scope>
    <source>
        <strain evidence="14 15">DSM 4764</strain>
    </source>
</reference>
<dbReference type="GO" id="GO:0042956">
    <property type="term" value="P:maltodextrin transmembrane transport"/>
    <property type="evidence" value="ECO:0007669"/>
    <property type="project" value="TreeGrafter"/>
</dbReference>
<evidence type="ECO:0000256" key="4">
    <source>
        <dbReference type="ARBA" id="ARBA00022448"/>
    </source>
</evidence>
<evidence type="ECO:0000256" key="12">
    <source>
        <dbReference type="RuleBase" id="RU367050"/>
    </source>
</evidence>
<sequence>MSATLEKTVWWQHPALKWFAVGLCLLFTGYLVVLMYAQGEYLFAMLTLILLGSGIYVFANRKAYVWRYTYPGIAGIGLFILFPLICTIAIAFTNYSSTNQLTFERAQTVLMSRQYQAGQPFNFKLYPASDQWVLALSAPDNTQFSHQLLVSAPFSFSETEEIILPLHEQETRFEGDAATLRTITQHRQSLGQLVAVLPDGSKLRMSSLRQFSAIHSLYTLGEDGVTLTNKQTGIQYRPNMDTGLYQSINAESVWGQETLSPGFTVSIGWKNFLRVVQDEGIKKPFLSIFVWTVIFSLLTVVLTVALGMILACIVQWEALKGRAIYRVLLILPYAVPSFISILIFKGLFNQSFGEINLVLNGLFGLKPGWFTDPTLARTMLIIVNTWLGYPYMMILCMGLLKAIPDDLYEASAIDGAGAWQNFTKITFPLLIKPLTPLMIASFAFNFNNFVLIQLLTNGRPDHIGTTTPAGYTDLLVSYTYRIAFEGGGGQDFGLAAAIATLIFLLVGVLAIINLKTTRIKFD</sequence>
<dbReference type="SUPFAM" id="SSF160964">
    <property type="entry name" value="MalF N-terminal region-like"/>
    <property type="match status" value="1"/>
</dbReference>
<evidence type="ECO:0000259" key="13">
    <source>
        <dbReference type="PROSITE" id="PS50928"/>
    </source>
</evidence>
<feature type="transmembrane region" description="Helical" evidence="11">
    <location>
        <begin position="41"/>
        <end position="59"/>
    </location>
</feature>
<evidence type="ECO:0000256" key="3">
    <source>
        <dbReference type="ARBA" id="ARBA00009047"/>
    </source>
</evidence>
<protein>
    <recommendedName>
        <fullName evidence="12">Maltose/maltodextrin transport system permease protein</fullName>
    </recommendedName>
</protein>
<dbReference type="InterPro" id="IPR035906">
    <property type="entry name" value="MetI-like_sf"/>
</dbReference>
<keyword evidence="10 11" id="KW-0472">Membrane</keyword>
<dbReference type="Gene3D" id="1.20.58.370">
    <property type="entry name" value="MalF N-terminal region-like"/>
    <property type="match status" value="1"/>
</dbReference>
<dbReference type="EMBL" id="MUBK01000018">
    <property type="protein sequence ID" value="OTA19447.1"/>
    <property type="molecule type" value="Genomic_DNA"/>
</dbReference>
<feature type="transmembrane region" description="Helical" evidence="11">
    <location>
        <begin position="71"/>
        <end position="92"/>
    </location>
</feature>
<evidence type="ECO:0000313" key="15">
    <source>
        <dbReference type="Proteomes" id="UP000194204"/>
    </source>
</evidence>
<evidence type="ECO:0000256" key="6">
    <source>
        <dbReference type="ARBA" id="ARBA00022519"/>
    </source>
</evidence>
<dbReference type="Gene3D" id="3.10.650.10">
    <property type="entry name" value="MalF N-terminal region-like"/>
    <property type="match status" value="1"/>
</dbReference>
<dbReference type="Pfam" id="PF14785">
    <property type="entry name" value="MalF_P2"/>
    <property type="match status" value="1"/>
</dbReference>
<dbReference type="STRING" id="40578.Xbed_02301"/>
<evidence type="ECO:0000256" key="7">
    <source>
        <dbReference type="ARBA" id="ARBA00022597"/>
    </source>
</evidence>
<feature type="transmembrane region" description="Helical" evidence="11">
    <location>
        <begin position="492"/>
        <end position="514"/>
    </location>
</feature>
<keyword evidence="15" id="KW-1185">Reference proteome</keyword>
<proteinExistence type="inferred from homology"/>
<comment type="subcellular location">
    <subcellularLocation>
        <location evidence="2 12">Cell inner membrane</location>
        <topology evidence="2 12">Multi-pass membrane protein</topology>
    </subcellularLocation>
    <subcellularLocation>
        <location evidence="11">Cell membrane</location>
        <topology evidence="11">Multi-pass membrane protein</topology>
    </subcellularLocation>
</comment>
<dbReference type="CDD" id="cd06261">
    <property type="entry name" value="TM_PBP2"/>
    <property type="match status" value="1"/>
</dbReference>
<dbReference type="AlphaFoldDB" id="A0A1Y2SKI6"/>
<name>A0A1Y2SKI6_9GAMM</name>
<dbReference type="GO" id="GO:1990060">
    <property type="term" value="C:maltose transport complex"/>
    <property type="evidence" value="ECO:0007669"/>
    <property type="project" value="TreeGrafter"/>
</dbReference>
<feature type="transmembrane region" description="Helical" evidence="11">
    <location>
        <begin position="15"/>
        <end position="35"/>
    </location>
</feature>
<keyword evidence="9 11" id="KW-1133">Transmembrane helix</keyword>
<keyword evidence="7 12" id="KW-0762">Sugar transport</keyword>
<dbReference type="OrthoDB" id="9785347at2"/>
<dbReference type="RefSeq" id="WP_086113052.1">
    <property type="nucleotide sequence ID" value="NZ_CAWNHF010000090.1"/>
</dbReference>
<dbReference type="PROSITE" id="PS50928">
    <property type="entry name" value="ABC_TM1"/>
    <property type="match status" value="1"/>
</dbReference>
<evidence type="ECO:0000256" key="10">
    <source>
        <dbReference type="ARBA" id="ARBA00023136"/>
    </source>
</evidence>
<dbReference type="GO" id="GO:0015423">
    <property type="term" value="F:ABC-type maltose transporter activity"/>
    <property type="evidence" value="ECO:0007669"/>
    <property type="project" value="TreeGrafter"/>
</dbReference>
<dbReference type="Gene3D" id="1.10.3720.10">
    <property type="entry name" value="MetI-like"/>
    <property type="match status" value="1"/>
</dbReference>
<evidence type="ECO:0000256" key="11">
    <source>
        <dbReference type="RuleBase" id="RU363032"/>
    </source>
</evidence>
<dbReference type="InterPro" id="IPR029345">
    <property type="entry name" value="MalF_P2"/>
</dbReference>
<dbReference type="Proteomes" id="UP000194204">
    <property type="component" value="Unassembled WGS sequence"/>
</dbReference>
<gene>
    <name evidence="14" type="ORF">Xbed_02301</name>
</gene>
<dbReference type="FunFam" id="1.10.3720.10:FF:000030">
    <property type="entry name" value="Maltose ABC transporter permease MalF"/>
    <property type="match status" value="1"/>
</dbReference>
<evidence type="ECO:0000256" key="9">
    <source>
        <dbReference type="ARBA" id="ARBA00022989"/>
    </source>
</evidence>
<comment type="caution">
    <text evidence="14">The sequence shown here is derived from an EMBL/GenBank/DDBJ whole genome shotgun (WGS) entry which is preliminary data.</text>
</comment>
<feature type="domain" description="ABC transmembrane type-1" evidence="13">
    <location>
        <begin position="289"/>
        <end position="513"/>
    </location>
</feature>
<dbReference type="InterPro" id="IPR035277">
    <property type="entry name" value="MalF_N"/>
</dbReference>
<dbReference type="Gene3D" id="2.40.430.10">
    <property type="entry name" value="D-maltodextrin-binding protein, MBP"/>
    <property type="match status" value="1"/>
</dbReference>
<dbReference type="FunFam" id="1.20.58.370:FF:000001">
    <property type="entry name" value="Maltose ABC transporter permease MalF"/>
    <property type="match status" value="1"/>
</dbReference>
<dbReference type="PANTHER" id="PTHR47314:SF1">
    <property type="entry name" value="MALTOSE_MALTODEXTRIN TRANSPORT SYSTEM PERMEASE PROTEIN MALF"/>
    <property type="match status" value="1"/>
</dbReference>
<comment type="function">
    <text evidence="1 12">Part of the ABC transporter complex MalEFGK involved in maltose/maltodextrin import. Probably responsible for the translocation of the substrate across the membrane.</text>
</comment>
<evidence type="ECO:0000256" key="2">
    <source>
        <dbReference type="ARBA" id="ARBA00004429"/>
    </source>
</evidence>
<feature type="transmembrane region" description="Helical" evidence="11">
    <location>
        <begin position="379"/>
        <end position="400"/>
    </location>
</feature>
<keyword evidence="5" id="KW-1003">Cell membrane</keyword>
<dbReference type="Pfam" id="PF00528">
    <property type="entry name" value="BPD_transp_1"/>
    <property type="match status" value="1"/>
</dbReference>
<dbReference type="PANTHER" id="PTHR47314">
    <property type="entry name" value="MALTOSE/MALTODEXTRIN TRANSPORT SYSTEM PERMEASE PROTEIN MALF"/>
    <property type="match status" value="1"/>
</dbReference>
<evidence type="ECO:0000256" key="1">
    <source>
        <dbReference type="ARBA" id="ARBA00002264"/>
    </source>
</evidence>
<keyword evidence="4 11" id="KW-0813">Transport</keyword>
<comment type="similarity">
    <text evidence="3 12">Belongs to the binding-protein-dependent transport system permease family. MalFG subfamily.</text>
</comment>
<evidence type="ECO:0000256" key="5">
    <source>
        <dbReference type="ARBA" id="ARBA00022475"/>
    </source>
</evidence>
<feature type="transmembrane region" description="Helical" evidence="11">
    <location>
        <begin position="434"/>
        <end position="455"/>
    </location>
</feature>
<feature type="transmembrane region" description="Helical" evidence="11">
    <location>
        <begin position="323"/>
        <end position="344"/>
    </location>
</feature>